<dbReference type="SMART" id="SM00858">
    <property type="entry name" value="SAF"/>
    <property type="match status" value="1"/>
</dbReference>
<dbReference type="InterPro" id="IPR039246">
    <property type="entry name" value="Flagellar_FlgA"/>
</dbReference>
<organism evidence="5 6">
    <name type="scientific">Candidatus Desulfobia pelagia</name>
    <dbReference type="NCBI Taxonomy" id="2841692"/>
    <lineage>
        <taxon>Bacteria</taxon>
        <taxon>Pseudomonadati</taxon>
        <taxon>Thermodesulfobacteriota</taxon>
        <taxon>Desulfobulbia</taxon>
        <taxon>Desulfobulbales</taxon>
        <taxon>Desulfobulbaceae</taxon>
        <taxon>Candidatus Desulfobia</taxon>
    </lineage>
</organism>
<dbReference type="GO" id="GO:0044780">
    <property type="term" value="P:bacterial-type flagellum assembly"/>
    <property type="evidence" value="ECO:0007669"/>
    <property type="project" value="InterPro"/>
</dbReference>
<dbReference type="InterPro" id="IPR017585">
    <property type="entry name" value="SAF_FlgA"/>
</dbReference>
<dbReference type="Pfam" id="PF13144">
    <property type="entry name" value="ChapFlgA"/>
    <property type="match status" value="1"/>
</dbReference>
<dbReference type="Gene3D" id="2.30.30.760">
    <property type="match status" value="1"/>
</dbReference>
<evidence type="ECO:0000256" key="1">
    <source>
        <dbReference type="ARBA" id="ARBA00004418"/>
    </source>
</evidence>
<keyword evidence="2" id="KW-0732">Signal</keyword>
<dbReference type="AlphaFoldDB" id="A0A8J6NEA9"/>
<evidence type="ECO:0000313" key="6">
    <source>
        <dbReference type="Proteomes" id="UP000614424"/>
    </source>
</evidence>
<dbReference type="Gene3D" id="3.90.1210.10">
    <property type="entry name" value="Antifreeze-like/N-acetylneuraminic acid synthase C-terminal domain"/>
    <property type="match status" value="1"/>
</dbReference>
<gene>
    <name evidence="5" type="primary">flgA</name>
    <name evidence="5" type="ORF">H8E41_08440</name>
</gene>
<dbReference type="GO" id="GO:0042597">
    <property type="term" value="C:periplasmic space"/>
    <property type="evidence" value="ECO:0007669"/>
    <property type="project" value="UniProtKB-SubCell"/>
</dbReference>
<keyword evidence="5" id="KW-0282">Flagellum</keyword>
<reference evidence="5 6" key="1">
    <citation type="submission" date="2020-08" db="EMBL/GenBank/DDBJ databases">
        <title>Bridging the membrane lipid divide: bacteria of the FCB group superphylum have the potential to synthesize archaeal ether lipids.</title>
        <authorList>
            <person name="Villanueva L."/>
            <person name="Von Meijenfeldt F.A.B."/>
            <person name="Westbye A.B."/>
            <person name="Yadav S."/>
            <person name="Hopmans E.C."/>
            <person name="Dutilh B.E."/>
            <person name="Sinninghe Damste J.S."/>
        </authorList>
    </citation>
    <scope>NUCLEOTIDE SEQUENCE [LARGE SCALE GENOMIC DNA]</scope>
    <source>
        <strain evidence="5">NIOZ-UU47</strain>
    </source>
</reference>
<keyword evidence="5" id="KW-0966">Cell projection</keyword>
<dbReference type="PANTHER" id="PTHR36307:SF1">
    <property type="entry name" value="FLAGELLA BASAL BODY P-RING FORMATION PROTEIN FLGA"/>
    <property type="match status" value="1"/>
</dbReference>
<comment type="caution">
    <text evidence="5">The sequence shown here is derived from an EMBL/GenBank/DDBJ whole genome shotgun (WGS) entry which is preliminary data.</text>
</comment>
<evidence type="ECO:0000313" key="5">
    <source>
        <dbReference type="EMBL" id="MBC8317922.1"/>
    </source>
</evidence>
<dbReference type="NCBIfam" id="TIGR03170">
    <property type="entry name" value="flgA_cterm"/>
    <property type="match status" value="1"/>
</dbReference>
<sequence length="264" mass="29369">MHRIFLLIAVFLFTSPGLAWSSEIEVLQPGKTRILEQGAFKEIFKEIIANDVSWLQGDLKINSFSSEPKQLVYTGETTGYRLISIIPERYPGKKYVSIVFTADGKDITTVKMDADVLFFGDVVIASKRIPRNTAITEEDITTAYRNVSMMDESVIQETDLVVGKMTKTTIQPGAIFHNRLVKKPPLVNRGDHVTIIARHGSLQVTAPGEVKNTGFEGDMIKVKNLMSRRVIYARVIDEGLVETDSNYASAPHLRTIGSTYTGSL</sequence>
<evidence type="ECO:0000259" key="4">
    <source>
        <dbReference type="SMART" id="SM00858"/>
    </source>
</evidence>
<keyword evidence="3" id="KW-0574">Periplasm</keyword>
<evidence type="ECO:0000256" key="2">
    <source>
        <dbReference type="ARBA" id="ARBA00022729"/>
    </source>
</evidence>
<proteinExistence type="predicted"/>
<name>A0A8J6NEA9_9BACT</name>
<dbReference type="CDD" id="cd11614">
    <property type="entry name" value="SAF_CpaB_FlgA_like"/>
    <property type="match status" value="1"/>
</dbReference>
<accession>A0A8J6NEA9</accession>
<comment type="subcellular location">
    <subcellularLocation>
        <location evidence="1">Periplasm</location>
    </subcellularLocation>
</comment>
<evidence type="ECO:0000256" key="3">
    <source>
        <dbReference type="ARBA" id="ARBA00022764"/>
    </source>
</evidence>
<keyword evidence="5" id="KW-0969">Cilium</keyword>
<feature type="domain" description="SAF" evidence="4">
    <location>
        <begin position="120"/>
        <end position="182"/>
    </location>
</feature>
<dbReference type="Proteomes" id="UP000614424">
    <property type="component" value="Unassembled WGS sequence"/>
</dbReference>
<dbReference type="InterPro" id="IPR013974">
    <property type="entry name" value="SAF"/>
</dbReference>
<dbReference type="PANTHER" id="PTHR36307">
    <property type="entry name" value="FLAGELLA BASAL BODY P-RING FORMATION PROTEIN FLGA"/>
    <property type="match status" value="1"/>
</dbReference>
<dbReference type="EMBL" id="JACNJZ010000115">
    <property type="protein sequence ID" value="MBC8317922.1"/>
    <property type="molecule type" value="Genomic_DNA"/>
</dbReference>
<protein>
    <submittedName>
        <fullName evidence="5">Flagellar basal body P-ring formation protein FlgA</fullName>
    </submittedName>
</protein>